<comment type="caution">
    <text evidence="3">The sequence shown here is derived from an EMBL/GenBank/DDBJ whole genome shotgun (WGS) entry which is preliminary data.</text>
</comment>
<dbReference type="Gene3D" id="3.40.50.720">
    <property type="entry name" value="NAD(P)-binding Rossmann-like Domain"/>
    <property type="match status" value="1"/>
</dbReference>
<evidence type="ECO:0000256" key="2">
    <source>
        <dbReference type="ARBA" id="ARBA00023002"/>
    </source>
</evidence>
<dbReference type="PRINTS" id="PR00081">
    <property type="entry name" value="GDHRDH"/>
</dbReference>
<gene>
    <name evidence="3" type="ORF">EBQ34_02405</name>
</gene>
<dbReference type="GO" id="GO:0018498">
    <property type="term" value="F:2,3-dihydroxy-2,3-dihydro-phenylpropionate dehydrogenase activity"/>
    <property type="evidence" value="ECO:0007669"/>
    <property type="project" value="UniProtKB-EC"/>
</dbReference>
<keyword evidence="2 3" id="KW-0560">Oxidoreductase</keyword>
<reference evidence="3 4" key="1">
    <citation type="submission" date="2018-10" db="EMBL/GenBank/DDBJ databases">
        <title>Comamonadaceae CDC group NO-1 genome sequencing and assembly.</title>
        <authorList>
            <person name="Bernier A.-M."/>
            <person name="Bernard K."/>
        </authorList>
    </citation>
    <scope>NUCLEOTIDE SEQUENCE [LARGE SCALE GENOMIC DNA]</scope>
    <source>
        <strain evidence="3 4">NML180582</strain>
    </source>
</reference>
<dbReference type="OrthoDB" id="9809287at2"/>
<comment type="similarity">
    <text evidence="1">Belongs to the short-chain dehydrogenases/reductases (SDR) family.</text>
</comment>
<dbReference type="EC" id="1.3.1.87" evidence="3"/>
<evidence type="ECO:0000313" key="4">
    <source>
        <dbReference type="Proteomes" id="UP000275180"/>
    </source>
</evidence>
<dbReference type="SUPFAM" id="SSF51735">
    <property type="entry name" value="NAD(P)-binding Rossmann-fold domains"/>
    <property type="match status" value="1"/>
</dbReference>
<dbReference type="EMBL" id="RDQJ01000002">
    <property type="protein sequence ID" value="RMX18592.1"/>
    <property type="molecule type" value="Genomic_DNA"/>
</dbReference>
<dbReference type="GO" id="GO:0050664">
    <property type="term" value="F:oxidoreductase activity, acting on NAD(P)H, oxygen as acceptor"/>
    <property type="evidence" value="ECO:0007669"/>
    <property type="project" value="TreeGrafter"/>
</dbReference>
<dbReference type="Proteomes" id="UP000275180">
    <property type="component" value="Unassembled WGS sequence"/>
</dbReference>
<accession>A0A3M6RTR2</accession>
<dbReference type="PROSITE" id="PS00061">
    <property type="entry name" value="ADH_SHORT"/>
    <property type="match status" value="1"/>
</dbReference>
<sequence length="272" mass="28706">MQWLEDDVALVTGAGSGIGRAVLKRFLDEGARGVGALVRSDEHVASLQQEFGERVVVVQGDVRSGSDNQRAVDATLARFGKLDTLVANAGVWDFFASLHKLSLEELDKAFDEIFAVNVKGYVLAARAAMQALRESRGSMIFTLSNAAFYPGGGGPLYVASKHAGVGLVRQLAYELAPLVRVNAVAPGGTQTPLRGPASLGKHDKRLSALPGFEQAVADAMPLGFMAQPQDHTGHYVLLASRTNSPATTATIIHSDGGWEIRGTARAGEGSKP</sequence>
<name>A0A3M6RTR2_9BURK</name>
<dbReference type="InterPro" id="IPR002347">
    <property type="entry name" value="SDR_fam"/>
</dbReference>
<dbReference type="PANTHER" id="PTHR43008:SF4">
    <property type="entry name" value="CHAIN DEHYDROGENASE, PUTATIVE (AFU_ORTHOLOGUE AFUA_4G08710)-RELATED"/>
    <property type="match status" value="1"/>
</dbReference>
<proteinExistence type="inferred from homology"/>
<dbReference type="RefSeq" id="WP_122244040.1">
    <property type="nucleotide sequence ID" value="NZ_RDQJ01000002.1"/>
</dbReference>
<evidence type="ECO:0000313" key="3">
    <source>
        <dbReference type="EMBL" id="RMX18592.1"/>
    </source>
</evidence>
<dbReference type="AlphaFoldDB" id="A0A3M6RTR2"/>
<protein>
    <submittedName>
        <fullName evidence="3">3-(Cis-5,6-dihydroxycyclohexa-1, 3-dien-1-yl)propanoate dehydrogenase</fullName>
        <ecNumber evidence="3">1.3.1.87</ecNumber>
    </submittedName>
</protein>
<evidence type="ECO:0000256" key="1">
    <source>
        <dbReference type="ARBA" id="ARBA00006484"/>
    </source>
</evidence>
<organism evidence="3 4">
    <name type="scientific">Vandammella animalimorsus</name>
    <dbReference type="NCBI Taxonomy" id="2029117"/>
    <lineage>
        <taxon>Bacteria</taxon>
        <taxon>Pseudomonadati</taxon>
        <taxon>Pseudomonadota</taxon>
        <taxon>Betaproteobacteria</taxon>
        <taxon>Burkholderiales</taxon>
        <taxon>Comamonadaceae</taxon>
        <taxon>Vandammella</taxon>
    </lineage>
</organism>
<dbReference type="InterPro" id="IPR036291">
    <property type="entry name" value="NAD(P)-bd_dom_sf"/>
</dbReference>
<dbReference type="Pfam" id="PF00106">
    <property type="entry name" value="adh_short"/>
    <property type="match status" value="1"/>
</dbReference>
<dbReference type="FunFam" id="3.40.50.720:FF:000084">
    <property type="entry name" value="Short-chain dehydrogenase reductase"/>
    <property type="match status" value="1"/>
</dbReference>
<dbReference type="NCBIfam" id="NF004849">
    <property type="entry name" value="PRK06200.1"/>
    <property type="match status" value="1"/>
</dbReference>
<dbReference type="InterPro" id="IPR020904">
    <property type="entry name" value="Sc_DH/Rdtase_CS"/>
</dbReference>
<dbReference type="PANTHER" id="PTHR43008">
    <property type="entry name" value="BENZIL REDUCTASE"/>
    <property type="match status" value="1"/>
</dbReference>